<sequence length="53" mass="6021">VTVIGSYESADIYGFIRSGKWYVDSVRLTSALIFPTKEMMGLETRIWSSCKAR</sequence>
<name>A0A9N9H8M5_9GLOM</name>
<reference evidence="1" key="1">
    <citation type="submission" date="2021-06" db="EMBL/GenBank/DDBJ databases">
        <authorList>
            <person name="Kallberg Y."/>
            <person name="Tangrot J."/>
            <person name="Rosling A."/>
        </authorList>
    </citation>
    <scope>NUCLEOTIDE SEQUENCE</scope>
    <source>
        <strain evidence="1">IA702</strain>
    </source>
</reference>
<dbReference type="AlphaFoldDB" id="A0A9N9H8M5"/>
<accession>A0A9N9H8M5</accession>
<proteinExistence type="predicted"/>
<evidence type="ECO:0000313" key="1">
    <source>
        <dbReference type="EMBL" id="CAG8655323.1"/>
    </source>
</evidence>
<comment type="caution">
    <text evidence="1">The sequence shown here is derived from an EMBL/GenBank/DDBJ whole genome shotgun (WGS) entry which is preliminary data.</text>
</comment>
<feature type="non-terminal residue" evidence="1">
    <location>
        <position position="1"/>
    </location>
</feature>
<keyword evidence="2" id="KW-1185">Reference proteome</keyword>
<dbReference type="Proteomes" id="UP000789572">
    <property type="component" value="Unassembled WGS sequence"/>
</dbReference>
<gene>
    <name evidence="1" type="ORF">POCULU_LOCUS10171</name>
</gene>
<organism evidence="1 2">
    <name type="scientific">Paraglomus occultum</name>
    <dbReference type="NCBI Taxonomy" id="144539"/>
    <lineage>
        <taxon>Eukaryota</taxon>
        <taxon>Fungi</taxon>
        <taxon>Fungi incertae sedis</taxon>
        <taxon>Mucoromycota</taxon>
        <taxon>Glomeromycotina</taxon>
        <taxon>Glomeromycetes</taxon>
        <taxon>Paraglomerales</taxon>
        <taxon>Paraglomeraceae</taxon>
        <taxon>Paraglomus</taxon>
    </lineage>
</organism>
<protein>
    <submittedName>
        <fullName evidence="1">4573_t:CDS:1</fullName>
    </submittedName>
</protein>
<evidence type="ECO:0000313" key="2">
    <source>
        <dbReference type="Proteomes" id="UP000789572"/>
    </source>
</evidence>
<dbReference type="EMBL" id="CAJVPJ010004753">
    <property type="protein sequence ID" value="CAG8655323.1"/>
    <property type="molecule type" value="Genomic_DNA"/>
</dbReference>